<feature type="region of interest" description="Disordered" evidence="5">
    <location>
        <begin position="87"/>
        <end position="122"/>
    </location>
</feature>
<dbReference type="OrthoDB" id="3800919at2759"/>
<dbReference type="GO" id="GO:0022857">
    <property type="term" value="F:transmembrane transporter activity"/>
    <property type="evidence" value="ECO:0007669"/>
    <property type="project" value="TreeGrafter"/>
</dbReference>
<dbReference type="GO" id="GO:0005886">
    <property type="term" value="C:plasma membrane"/>
    <property type="evidence" value="ECO:0007669"/>
    <property type="project" value="TreeGrafter"/>
</dbReference>
<dbReference type="InterPro" id="IPR036259">
    <property type="entry name" value="MFS_trans_sf"/>
</dbReference>
<sequence>MLTRSSAPGASGTWVVDGNALLGIIIAVYDGEDYAHMLPIGPVFASIQAVCRQGSQLPSLKVLDQKWSVLENMGARRLRPTTGFQTEIRRASKQSEEATGDAPTIDNDPEKQESQAAAPSERSLSGWETYEILAPMLLMVVAIALDISAFSIIMPPITDTFNSVKMIGWYGSCYFLAVGVTYPTFSSLYQGLAPALRHWSSWILISTSMATFIAGGLCSYLVSSNGGILVGRTLSGIGASGTLSGTMFIVKELFPIQKRVWSIILTTFAVTRFLAPTLAGLNAALFAEMLGGAVGIAAAQAVFVGQLSHAIPDTRIDMYEQIVLRGGATNFRDKLTGDILEIVLETFSKALTRTFYVATGAGALPFAIVVTITALLITGAVPYLLWRRT</sequence>
<feature type="transmembrane region" description="Helical" evidence="6">
    <location>
        <begin position="363"/>
        <end position="386"/>
    </location>
</feature>
<organism evidence="7 8">
    <name type="scientific">Ophiobolus disseminans</name>
    <dbReference type="NCBI Taxonomy" id="1469910"/>
    <lineage>
        <taxon>Eukaryota</taxon>
        <taxon>Fungi</taxon>
        <taxon>Dikarya</taxon>
        <taxon>Ascomycota</taxon>
        <taxon>Pezizomycotina</taxon>
        <taxon>Dothideomycetes</taxon>
        <taxon>Pleosporomycetidae</taxon>
        <taxon>Pleosporales</taxon>
        <taxon>Pleosporineae</taxon>
        <taxon>Phaeosphaeriaceae</taxon>
        <taxon>Ophiobolus</taxon>
    </lineage>
</organism>
<dbReference type="AlphaFoldDB" id="A0A6A7A2H0"/>
<keyword evidence="3 6" id="KW-1133">Transmembrane helix</keyword>
<evidence type="ECO:0000256" key="3">
    <source>
        <dbReference type="ARBA" id="ARBA00022989"/>
    </source>
</evidence>
<dbReference type="EMBL" id="MU006225">
    <property type="protein sequence ID" value="KAF2827038.1"/>
    <property type="molecule type" value="Genomic_DNA"/>
</dbReference>
<accession>A0A6A7A2H0</accession>
<feature type="transmembrane region" description="Helical" evidence="6">
    <location>
        <begin position="132"/>
        <end position="155"/>
    </location>
</feature>
<dbReference type="PANTHER" id="PTHR23501:SF198">
    <property type="entry name" value="AZOLE RESISTANCE PROTEIN 1-RELATED"/>
    <property type="match status" value="1"/>
</dbReference>
<protein>
    <recommendedName>
        <fullName evidence="9">MFS general substrate transporter</fullName>
    </recommendedName>
</protein>
<feature type="compositionally biased region" description="Basic and acidic residues" evidence="5">
    <location>
        <begin position="87"/>
        <end position="96"/>
    </location>
</feature>
<evidence type="ECO:0008006" key="9">
    <source>
        <dbReference type="Google" id="ProtNLM"/>
    </source>
</evidence>
<dbReference type="Proteomes" id="UP000799424">
    <property type="component" value="Unassembled WGS sequence"/>
</dbReference>
<evidence type="ECO:0000256" key="1">
    <source>
        <dbReference type="ARBA" id="ARBA00004141"/>
    </source>
</evidence>
<evidence type="ECO:0000256" key="5">
    <source>
        <dbReference type="SAM" id="MobiDB-lite"/>
    </source>
</evidence>
<comment type="subcellular location">
    <subcellularLocation>
        <location evidence="1">Membrane</location>
        <topology evidence="1">Multi-pass membrane protein</topology>
    </subcellularLocation>
</comment>
<feature type="transmembrane region" description="Helical" evidence="6">
    <location>
        <begin position="262"/>
        <end position="285"/>
    </location>
</feature>
<name>A0A6A7A2H0_9PLEO</name>
<dbReference type="SUPFAM" id="SSF103473">
    <property type="entry name" value="MFS general substrate transporter"/>
    <property type="match status" value="1"/>
</dbReference>
<evidence type="ECO:0000313" key="7">
    <source>
        <dbReference type="EMBL" id="KAF2827038.1"/>
    </source>
</evidence>
<proteinExistence type="predicted"/>
<evidence type="ECO:0000256" key="2">
    <source>
        <dbReference type="ARBA" id="ARBA00022692"/>
    </source>
</evidence>
<feature type="transmembrane region" description="Helical" evidence="6">
    <location>
        <begin position="228"/>
        <end position="250"/>
    </location>
</feature>
<evidence type="ECO:0000256" key="6">
    <source>
        <dbReference type="SAM" id="Phobius"/>
    </source>
</evidence>
<dbReference type="PANTHER" id="PTHR23501">
    <property type="entry name" value="MAJOR FACILITATOR SUPERFAMILY"/>
    <property type="match status" value="1"/>
</dbReference>
<evidence type="ECO:0000313" key="8">
    <source>
        <dbReference type="Proteomes" id="UP000799424"/>
    </source>
</evidence>
<keyword evidence="2 6" id="KW-0812">Transmembrane</keyword>
<keyword evidence="8" id="KW-1185">Reference proteome</keyword>
<reference evidence="7" key="1">
    <citation type="journal article" date="2020" name="Stud. Mycol.">
        <title>101 Dothideomycetes genomes: a test case for predicting lifestyles and emergence of pathogens.</title>
        <authorList>
            <person name="Haridas S."/>
            <person name="Albert R."/>
            <person name="Binder M."/>
            <person name="Bloem J."/>
            <person name="Labutti K."/>
            <person name="Salamov A."/>
            <person name="Andreopoulos B."/>
            <person name="Baker S."/>
            <person name="Barry K."/>
            <person name="Bills G."/>
            <person name="Bluhm B."/>
            <person name="Cannon C."/>
            <person name="Castanera R."/>
            <person name="Culley D."/>
            <person name="Daum C."/>
            <person name="Ezra D."/>
            <person name="Gonzalez J."/>
            <person name="Henrissat B."/>
            <person name="Kuo A."/>
            <person name="Liang C."/>
            <person name="Lipzen A."/>
            <person name="Lutzoni F."/>
            <person name="Magnuson J."/>
            <person name="Mondo S."/>
            <person name="Nolan M."/>
            <person name="Ohm R."/>
            <person name="Pangilinan J."/>
            <person name="Park H.-J."/>
            <person name="Ramirez L."/>
            <person name="Alfaro M."/>
            <person name="Sun H."/>
            <person name="Tritt A."/>
            <person name="Yoshinaga Y."/>
            <person name="Zwiers L.-H."/>
            <person name="Turgeon B."/>
            <person name="Goodwin S."/>
            <person name="Spatafora J."/>
            <person name="Crous P."/>
            <person name="Grigoriev I."/>
        </authorList>
    </citation>
    <scope>NUCLEOTIDE SEQUENCE</scope>
    <source>
        <strain evidence="7">CBS 113818</strain>
    </source>
</reference>
<feature type="transmembrane region" description="Helical" evidence="6">
    <location>
        <begin position="167"/>
        <end position="189"/>
    </location>
</feature>
<dbReference type="Gene3D" id="1.20.1250.20">
    <property type="entry name" value="MFS general substrate transporter like domains"/>
    <property type="match status" value="1"/>
</dbReference>
<keyword evidence="4 6" id="KW-0472">Membrane</keyword>
<gene>
    <name evidence="7" type="ORF">CC86DRAFT_466786</name>
</gene>
<feature type="transmembrane region" description="Helical" evidence="6">
    <location>
        <begin position="201"/>
        <end position="222"/>
    </location>
</feature>
<evidence type="ECO:0000256" key="4">
    <source>
        <dbReference type="ARBA" id="ARBA00023136"/>
    </source>
</evidence>